<name>A0A4R6WKQ5_9PROT</name>
<dbReference type="InterPro" id="IPR006059">
    <property type="entry name" value="SBP"/>
</dbReference>
<evidence type="ECO:0000313" key="7">
    <source>
        <dbReference type="Proteomes" id="UP000295783"/>
    </source>
</evidence>
<dbReference type="PANTHER" id="PTHR43649">
    <property type="entry name" value="ARABINOSE-BINDING PROTEIN-RELATED"/>
    <property type="match status" value="1"/>
</dbReference>
<evidence type="ECO:0000256" key="4">
    <source>
        <dbReference type="ARBA" id="ARBA00022729"/>
    </source>
</evidence>
<reference evidence="6 7" key="1">
    <citation type="submission" date="2019-03" db="EMBL/GenBank/DDBJ databases">
        <title>Genomic Encyclopedia of Type Strains, Phase III (KMG-III): the genomes of soil and plant-associated and newly described type strains.</title>
        <authorList>
            <person name="Whitman W."/>
        </authorList>
    </citation>
    <scope>NUCLEOTIDE SEQUENCE [LARGE SCALE GENOMIC DNA]</scope>
    <source>
        <strain evidence="6 7">CGMCC 1.7660</strain>
    </source>
</reference>
<organism evidence="6 7">
    <name type="scientific">Dongia mobilis</name>
    <dbReference type="NCBI Taxonomy" id="578943"/>
    <lineage>
        <taxon>Bacteria</taxon>
        <taxon>Pseudomonadati</taxon>
        <taxon>Pseudomonadota</taxon>
        <taxon>Alphaproteobacteria</taxon>
        <taxon>Rhodospirillales</taxon>
        <taxon>Dongiaceae</taxon>
        <taxon>Dongia</taxon>
    </lineage>
</organism>
<dbReference type="RefSeq" id="WP_133614914.1">
    <property type="nucleotide sequence ID" value="NZ_SNYW01000013.1"/>
</dbReference>
<dbReference type="PANTHER" id="PTHR43649:SF34">
    <property type="entry name" value="ABC TRANSPORTER PERIPLASMIC-BINDING PROTEIN YCJN-RELATED"/>
    <property type="match status" value="1"/>
</dbReference>
<dbReference type="Proteomes" id="UP000295783">
    <property type="component" value="Unassembled WGS sequence"/>
</dbReference>
<evidence type="ECO:0000256" key="1">
    <source>
        <dbReference type="ARBA" id="ARBA00004418"/>
    </source>
</evidence>
<dbReference type="AlphaFoldDB" id="A0A4R6WKQ5"/>
<evidence type="ECO:0000313" key="6">
    <source>
        <dbReference type="EMBL" id="TDQ78413.1"/>
    </source>
</evidence>
<dbReference type="OrthoDB" id="9804061at2"/>
<dbReference type="EMBL" id="SNYW01000013">
    <property type="protein sequence ID" value="TDQ78413.1"/>
    <property type="molecule type" value="Genomic_DNA"/>
</dbReference>
<keyword evidence="3" id="KW-0813">Transport</keyword>
<comment type="caution">
    <text evidence="6">The sequence shown here is derived from an EMBL/GenBank/DDBJ whole genome shotgun (WGS) entry which is preliminary data.</text>
</comment>
<dbReference type="Pfam" id="PF01547">
    <property type="entry name" value="SBP_bac_1"/>
    <property type="match status" value="1"/>
</dbReference>
<feature type="signal peptide" evidence="5">
    <location>
        <begin position="1"/>
        <end position="28"/>
    </location>
</feature>
<dbReference type="SUPFAM" id="SSF53850">
    <property type="entry name" value="Periplasmic binding protein-like II"/>
    <property type="match status" value="1"/>
</dbReference>
<dbReference type="Gene3D" id="3.40.190.10">
    <property type="entry name" value="Periplasmic binding protein-like II"/>
    <property type="match status" value="2"/>
</dbReference>
<evidence type="ECO:0000256" key="5">
    <source>
        <dbReference type="SAM" id="SignalP"/>
    </source>
</evidence>
<proteinExistence type="inferred from homology"/>
<dbReference type="InterPro" id="IPR050490">
    <property type="entry name" value="Bact_solute-bd_prot1"/>
</dbReference>
<evidence type="ECO:0000256" key="2">
    <source>
        <dbReference type="ARBA" id="ARBA00008520"/>
    </source>
</evidence>
<gene>
    <name evidence="6" type="ORF">A8950_3461</name>
</gene>
<dbReference type="GO" id="GO:0042597">
    <property type="term" value="C:periplasmic space"/>
    <property type="evidence" value="ECO:0007669"/>
    <property type="project" value="UniProtKB-SubCell"/>
</dbReference>
<feature type="chain" id="PRO_5020982118" evidence="5">
    <location>
        <begin position="29"/>
        <end position="435"/>
    </location>
</feature>
<protein>
    <submittedName>
        <fullName evidence="6">Carbohydrate ABC transporter substrate-binding protein (CUT1 family)</fullName>
    </submittedName>
</protein>
<comment type="subcellular location">
    <subcellularLocation>
        <location evidence="1">Periplasm</location>
    </subcellularLocation>
</comment>
<sequence>MIGEKIQRGAAFLAAAITLSMYSGSALADTEIRILATGEAYGAAMKVAADAYTAKTGVKVVIDQLPYGDAYNKQVLLSTAGSDEYDIMVVDCIWLPIFTKNGWVQSFEPLEAAAKTKIDWAGFVPGIVDAYDMFNGQHYAAPIDFFIELLAYRPDLFEKAGLSEPPKTWDEFRNYAEKLNEIESGVYGVATMPGEQDGAYSEWTVRLAGLDMPPNANQFVWDKSFKSMIAHNGNGQKALERWLEIQPFTAPGANEMGYAEATNAFMQGSAAMYVNWYAFFSDVENPSTSKVAGKVAYALPPREKLEGPRRDYLGGFQIAIATHAPEPQAAYDFIAYVTSDEGQETMLENGAPGAYRSYVYKSEKWIERYPFLRPVAEAGEMLPLTADFAEYVEMQRVIYDQIFAAWVGSKSAGDAMSAADADLNKLMVDLGYQKP</sequence>
<evidence type="ECO:0000256" key="3">
    <source>
        <dbReference type="ARBA" id="ARBA00022448"/>
    </source>
</evidence>
<keyword evidence="7" id="KW-1185">Reference proteome</keyword>
<accession>A0A4R6WKQ5</accession>
<keyword evidence="4 5" id="KW-0732">Signal</keyword>
<comment type="similarity">
    <text evidence="2">Belongs to the bacterial solute-binding protein 1 family.</text>
</comment>